<dbReference type="Gene3D" id="3.40.50.2300">
    <property type="match status" value="1"/>
</dbReference>
<feature type="active site" evidence="4 5">
    <location>
        <position position="300"/>
    </location>
</feature>
<keyword evidence="4" id="KW-0963">Cytoplasm</keyword>
<comment type="domain">
    <text evidence="4">Contains a C-terminal catalytic domain, and an N-terminal region which modulates catalytic activity.</text>
</comment>
<feature type="domain" description="Response regulatory" evidence="8">
    <location>
        <begin position="4"/>
        <end position="121"/>
    </location>
</feature>
<comment type="function">
    <text evidence="4">Involved in chemotaxis. Part of a chemotaxis signal transduction system that modulates chemotaxis in response to various stimuli. Catalyzes the demethylation of specific methylglutamate residues introduced into the chemoreceptors (methyl-accepting chemotaxis proteins or MCP) by CheR. Also mediates the irreversible deamidation of specific glutamine residues to glutamic acid.</text>
</comment>
<comment type="PTM">
    <text evidence="4">Phosphorylated by CheA. Phosphorylation of the N-terminal regulatory domain activates the methylesterase activity.</text>
</comment>
<dbReference type="InterPro" id="IPR011006">
    <property type="entry name" value="CheY-like_superfamily"/>
</dbReference>
<feature type="compositionally biased region" description="Low complexity" evidence="7">
    <location>
        <begin position="145"/>
        <end position="154"/>
    </location>
</feature>
<feature type="active site" evidence="4 5">
    <location>
        <position position="273"/>
    </location>
</feature>
<evidence type="ECO:0000256" key="2">
    <source>
        <dbReference type="ARBA" id="ARBA00022801"/>
    </source>
</evidence>
<sequence length="451" mass="48665">MTFKVLVVDDSHFFQERLKEMIQAHPKLKVVAIASNGREAVELAEQHRPDLITMDYEMPVMDGVTAVRQIMAAHPTPILMFSSLTYEGARTTLDALDAGAVDFLPKNFAEVSRDSGQLKARLHERLLAIVNQRGAASGFGATNFSSPSSSSQSSTQVHRSQATKSQSTGSQAVNSQTANSQTANSQTAKNQTTNSQTSRHLSNTVTRKEPDDDAVSQPKASAAAPQKNSQEPPRHDPYLEAVGERSATVSARASRESVPRLRNRLQLLAIGASTGGPVALTEVLTKLPANFPAPILLIQHMPQNFTQAFAERLDRLCQIRVKQASDGDKLVPGQALLAPGGQQMMVDPKSRSTVRILPGDDRLNYKPCVDVTFASAANAFGDRLMAIIMTGMGSDGCDGCRIIKQKGGVVWSQDKDSSVIYGMPMAVAKAGLTDRVVALRQFAPDLNDAWT</sequence>
<dbReference type="HAMAP" id="MF_00099">
    <property type="entry name" value="CheB_chemtxs"/>
    <property type="match status" value="1"/>
</dbReference>
<keyword evidence="1 4" id="KW-0145">Chemotaxis</keyword>
<comment type="similarity">
    <text evidence="4">Belongs to the CheB family.</text>
</comment>
<gene>
    <name evidence="4" type="primary">cheB</name>
    <name evidence="10" type="ORF">GCM10007877_27180</name>
</gene>
<dbReference type="Proteomes" id="UP001156870">
    <property type="component" value="Unassembled WGS sequence"/>
</dbReference>
<dbReference type="PROSITE" id="PS50110">
    <property type="entry name" value="RESPONSE_REGULATORY"/>
    <property type="match status" value="1"/>
</dbReference>
<evidence type="ECO:0000259" key="9">
    <source>
        <dbReference type="PROSITE" id="PS50122"/>
    </source>
</evidence>
<evidence type="ECO:0000256" key="7">
    <source>
        <dbReference type="SAM" id="MobiDB-lite"/>
    </source>
</evidence>
<dbReference type="PANTHER" id="PTHR42872">
    <property type="entry name" value="PROTEIN-GLUTAMATE METHYLESTERASE/PROTEIN-GLUTAMINE GLUTAMINASE"/>
    <property type="match status" value="1"/>
</dbReference>
<organism evidence="10 11">
    <name type="scientific">Marinibactrum halimedae</name>
    <dbReference type="NCBI Taxonomy" id="1444977"/>
    <lineage>
        <taxon>Bacteria</taxon>
        <taxon>Pseudomonadati</taxon>
        <taxon>Pseudomonadota</taxon>
        <taxon>Gammaproteobacteria</taxon>
        <taxon>Cellvibrionales</taxon>
        <taxon>Cellvibrionaceae</taxon>
        <taxon>Marinibactrum</taxon>
    </lineage>
</organism>
<reference evidence="10 11" key="1">
    <citation type="journal article" date="2014" name="Int. J. Syst. Evol. Microbiol.">
        <title>Complete genome sequence of Corynebacterium casei LMG S-19264T (=DSM 44701T), isolated from a smear-ripened cheese.</title>
        <authorList>
            <consortium name="US DOE Joint Genome Institute (JGI-PGF)"/>
            <person name="Walter F."/>
            <person name="Albersmeier A."/>
            <person name="Kalinowski J."/>
            <person name="Ruckert C."/>
        </authorList>
    </citation>
    <scope>NUCLEOTIDE SEQUENCE [LARGE SCALE GENOMIC DNA]</scope>
    <source>
        <strain evidence="10 11">NBRC 110095</strain>
    </source>
</reference>
<dbReference type="CDD" id="cd17541">
    <property type="entry name" value="REC_CheB-like"/>
    <property type="match status" value="1"/>
</dbReference>
<dbReference type="Pfam" id="PF01339">
    <property type="entry name" value="CheB_methylest"/>
    <property type="match status" value="1"/>
</dbReference>
<comment type="subcellular location">
    <subcellularLocation>
        <location evidence="4">Cytoplasm</location>
    </subcellularLocation>
</comment>
<dbReference type="InterPro" id="IPR001789">
    <property type="entry name" value="Sig_transdc_resp-reg_receiver"/>
</dbReference>
<feature type="domain" description="CheB-type methylesterase" evidence="9">
    <location>
        <begin position="261"/>
        <end position="446"/>
    </location>
</feature>
<evidence type="ECO:0000313" key="11">
    <source>
        <dbReference type="Proteomes" id="UP001156870"/>
    </source>
</evidence>
<keyword evidence="4 6" id="KW-0597">Phosphoprotein</keyword>
<feature type="compositionally biased region" description="Polar residues" evidence="7">
    <location>
        <begin position="155"/>
        <end position="205"/>
    </location>
</feature>
<dbReference type="GO" id="GO:0008984">
    <property type="term" value="F:protein-glutamate methylesterase activity"/>
    <property type="evidence" value="ECO:0007669"/>
    <property type="project" value="UniProtKB-UniRule"/>
</dbReference>
<evidence type="ECO:0000256" key="6">
    <source>
        <dbReference type="PROSITE-ProRule" id="PRU00169"/>
    </source>
</evidence>
<proteinExistence type="inferred from homology"/>
<name>A0AA37T546_9GAMM</name>
<dbReference type="AlphaFoldDB" id="A0AA37T546"/>
<dbReference type="InterPro" id="IPR035909">
    <property type="entry name" value="CheB_C"/>
</dbReference>
<comment type="catalytic activity">
    <reaction evidence="4">
        <text>L-glutaminyl-[protein] + H2O = L-glutamyl-[protein] + NH4(+)</text>
        <dbReference type="Rhea" id="RHEA:16441"/>
        <dbReference type="Rhea" id="RHEA-COMP:10207"/>
        <dbReference type="Rhea" id="RHEA-COMP:10208"/>
        <dbReference type="ChEBI" id="CHEBI:15377"/>
        <dbReference type="ChEBI" id="CHEBI:28938"/>
        <dbReference type="ChEBI" id="CHEBI:29973"/>
        <dbReference type="ChEBI" id="CHEBI:30011"/>
        <dbReference type="EC" id="3.5.1.44"/>
    </reaction>
</comment>
<evidence type="ECO:0000256" key="5">
    <source>
        <dbReference type="PROSITE-ProRule" id="PRU00050"/>
    </source>
</evidence>
<dbReference type="GO" id="GO:0006935">
    <property type="term" value="P:chemotaxis"/>
    <property type="evidence" value="ECO:0007669"/>
    <property type="project" value="UniProtKB-UniRule"/>
</dbReference>
<dbReference type="EMBL" id="BSPD01000064">
    <property type="protein sequence ID" value="GLS26999.1"/>
    <property type="molecule type" value="Genomic_DNA"/>
</dbReference>
<keyword evidence="2 4" id="KW-0378">Hydrolase</keyword>
<dbReference type="Gene3D" id="3.40.50.180">
    <property type="entry name" value="Methylesterase CheB, C-terminal domain"/>
    <property type="match status" value="1"/>
</dbReference>
<evidence type="ECO:0000313" key="10">
    <source>
        <dbReference type="EMBL" id="GLS26999.1"/>
    </source>
</evidence>
<dbReference type="SMART" id="SM00448">
    <property type="entry name" value="REC"/>
    <property type="match status" value="1"/>
</dbReference>
<dbReference type="GO" id="GO:0000156">
    <property type="term" value="F:phosphorelay response regulator activity"/>
    <property type="evidence" value="ECO:0007669"/>
    <property type="project" value="InterPro"/>
</dbReference>
<evidence type="ECO:0000259" key="8">
    <source>
        <dbReference type="PROSITE" id="PS50110"/>
    </source>
</evidence>
<keyword evidence="11" id="KW-1185">Reference proteome</keyword>
<dbReference type="InterPro" id="IPR000673">
    <property type="entry name" value="Sig_transdc_resp-reg_Me-estase"/>
</dbReference>
<dbReference type="NCBIfam" id="NF001965">
    <property type="entry name" value="PRK00742.1"/>
    <property type="match status" value="1"/>
</dbReference>
<dbReference type="PANTHER" id="PTHR42872:SF3">
    <property type="entry name" value="PROTEIN-GLUTAMATE METHYLESTERASE_PROTEIN-GLUTAMINE GLUTAMINASE 1"/>
    <property type="match status" value="1"/>
</dbReference>
<feature type="region of interest" description="Disordered" evidence="7">
    <location>
        <begin position="140"/>
        <end position="237"/>
    </location>
</feature>
<protein>
    <recommendedName>
        <fullName evidence="4">Protein-glutamate methylesterase/protein-glutamine glutaminase</fullName>
        <ecNumber evidence="4">3.1.1.61</ecNumber>
        <ecNumber evidence="4">3.5.1.44</ecNumber>
    </recommendedName>
</protein>
<accession>A0AA37T546</accession>
<evidence type="ECO:0000256" key="1">
    <source>
        <dbReference type="ARBA" id="ARBA00022500"/>
    </source>
</evidence>
<dbReference type="EC" id="3.1.1.61" evidence="4"/>
<dbReference type="SUPFAM" id="SSF52738">
    <property type="entry name" value="Methylesterase CheB, C-terminal domain"/>
    <property type="match status" value="1"/>
</dbReference>
<dbReference type="GO" id="GO:0050568">
    <property type="term" value="F:protein-glutamine glutaminase activity"/>
    <property type="evidence" value="ECO:0007669"/>
    <property type="project" value="UniProtKB-UniRule"/>
</dbReference>
<comment type="catalytic activity">
    <reaction evidence="3 4">
        <text>[protein]-L-glutamate 5-O-methyl ester + H2O = L-glutamyl-[protein] + methanol + H(+)</text>
        <dbReference type="Rhea" id="RHEA:23236"/>
        <dbReference type="Rhea" id="RHEA-COMP:10208"/>
        <dbReference type="Rhea" id="RHEA-COMP:10311"/>
        <dbReference type="ChEBI" id="CHEBI:15377"/>
        <dbReference type="ChEBI" id="CHEBI:15378"/>
        <dbReference type="ChEBI" id="CHEBI:17790"/>
        <dbReference type="ChEBI" id="CHEBI:29973"/>
        <dbReference type="ChEBI" id="CHEBI:82795"/>
        <dbReference type="EC" id="3.1.1.61"/>
    </reaction>
</comment>
<comment type="caution">
    <text evidence="10">The sequence shown here is derived from an EMBL/GenBank/DDBJ whole genome shotgun (WGS) entry which is preliminary data.</text>
</comment>
<evidence type="ECO:0000256" key="3">
    <source>
        <dbReference type="ARBA" id="ARBA00048267"/>
    </source>
</evidence>
<dbReference type="GO" id="GO:0005737">
    <property type="term" value="C:cytoplasm"/>
    <property type="evidence" value="ECO:0007669"/>
    <property type="project" value="UniProtKB-SubCell"/>
</dbReference>
<dbReference type="RefSeq" id="WP_232594396.1">
    <property type="nucleotide sequence ID" value="NZ_BSPD01000064.1"/>
</dbReference>
<dbReference type="PROSITE" id="PS50122">
    <property type="entry name" value="CHEB"/>
    <property type="match status" value="1"/>
</dbReference>
<dbReference type="SUPFAM" id="SSF52172">
    <property type="entry name" value="CheY-like"/>
    <property type="match status" value="1"/>
</dbReference>
<dbReference type="Pfam" id="PF00072">
    <property type="entry name" value="Response_reg"/>
    <property type="match status" value="1"/>
</dbReference>
<dbReference type="EC" id="3.5.1.44" evidence="4"/>
<feature type="modified residue" description="4-aspartylphosphate" evidence="4 6">
    <location>
        <position position="55"/>
    </location>
</feature>
<dbReference type="InterPro" id="IPR008248">
    <property type="entry name" value="CheB-like"/>
</dbReference>
<feature type="active site" evidence="4 5">
    <location>
        <position position="395"/>
    </location>
</feature>
<dbReference type="CDD" id="cd16432">
    <property type="entry name" value="CheB_Rec"/>
    <property type="match status" value="1"/>
</dbReference>
<evidence type="ECO:0000256" key="4">
    <source>
        <dbReference type="HAMAP-Rule" id="MF_00099"/>
    </source>
</evidence>